<comment type="catalytic activity">
    <reaction evidence="10">
        <text>a ubiquinone + NADH + 5 H(+)(in) = a ubiquinol + NAD(+) + 4 H(+)(out)</text>
        <dbReference type="Rhea" id="RHEA:29091"/>
        <dbReference type="Rhea" id="RHEA-COMP:9565"/>
        <dbReference type="Rhea" id="RHEA-COMP:9566"/>
        <dbReference type="ChEBI" id="CHEBI:15378"/>
        <dbReference type="ChEBI" id="CHEBI:16389"/>
        <dbReference type="ChEBI" id="CHEBI:17976"/>
        <dbReference type="ChEBI" id="CHEBI:57540"/>
        <dbReference type="ChEBI" id="CHEBI:57945"/>
        <dbReference type="EC" id="7.1.1.2"/>
    </reaction>
</comment>
<reference evidence="12" key="1">
    <citation type="journal article" name="Ticks Tick Borne Dis.">
        <title>Nuclear (18S-28S rRNA) and mitochondrial genome markers of Carios (Carios) vespertilionis (Argasidae) support Carios Latreille, 1796 as a lineage embedded in the Ornithodorinae: re-classification of the Carios sensu Klompen and Oliver (1993) clade into its respective subgenera.</title>
        <authorList>
            <person name="Mans B.J."/>
            <person name="Kelava S."/>
            <person name="Pienaar R."/>
            <person name="Featherston J."/>
            <person name="de Castro M.H."/>
            <person name="Quetglas J."/>
            <person name="Reeves W.K."/>
            <person name="Durden L.A."/>
            <person name="Miller M.M."/>
            <person name="Laverty T.M."/>
            <person name="Shao R."/>
            <person name="Takano A."/>
            <person name="Kawabata H."/>
            <person name="Moustafa M.A.M."/>
            <person name="Nakao R."/>
            <person name="Matsuno K."/>
            <person name="Greay T.L."/>
            <person name="Evasco K.L."/>
            <person name="Barker D."/>
            <person name="Barker S.C."/>
        </authorList>
    </citation>
    <scope>NUCLEOTIDE SEQUENCE</scope>
</reference>
<protein>
    <recommendedName>
        <fullName evidence="3">NADH-ubiquinone oxidoreductase chain 4L</fullName>
    </recommendedName>
    <alternativeName>
        <fullName evidence="9">NADH dehydrogenase subunit 4L</fullName>
    </alternativeName>
</protein>
<proteinExistence type="inferred from homology"/>
<keyword evidence="6 11" id="KW-1133">Transmembrane helix</keyword>
<dbReference type="Pfam" id="PF00420">
    <property type="entry name" value="Oxidored_q2"/>
    <property type="match status" value="1"/>
</dbReference>
<evidence type="ECO:0000256" key="4">
    <source>
        <dbReference type="ARBA" id="ARBA00022692"/>
    </source>
</evidence>
<dbReference type="GO" id="GO:0016020">
    <property type="term" value="C:membrane"/>
    <property type="evidence" value="ECO:0007669"/>
    <property type="project" value="UniProtKB-SubCell"/>
</dbReference>
<keyword evidence="5" id="KW-1278">Translocase</keyword>
<evidence type="ECO:0000313" key="12">
    <source>
        <dbReference type="EMBL" id="QTW91646.1"/>
    </source>
</evidence>
<organism evidence="12">
    <name type="scientific">Carios vespertilionis</name>
    <dbReference type="NCBI Taxonomy" id="870211"/>
    <lineage>
        <taxon>Eukaryota</taxon>
        <taxon>Metazoa</taxon>
        <taxon>Ecdysozoa</taxon>
        <taxon>Arthropoda</taxon>
        <taxon>Chelicerata</taxon>
        <taxon>Arachnida</taxon>
        <taxon>Acari</taxon>
        <taxon>Parasitiformes</taxon>
        <taxon>Ixodida</taxon>
        <taxon>Ixodoidea</taxon>
        <taxon>Argasidae</taxon>
        <taxon>Ornithodorinae</taxon>
        <taxon>Carios</taxon>
    </lineage>
</organism>
<comment type="subcellular location">
    <subcellularLocation>
        <location evidence="1">Membrane</location>
        <topology evidence="1">Multi-pass membrane protein</topology>
    </subcellularLocation>
</comment>
<feature type="transmembrane region" description="Helical" evidence="11">
    <location>
        <begin position="20"/>
        <end position="48"/>
    </location>
</feature>
<dbReference type="Gene3D" id="1.10.287.3510">
    <property type="match status" value="1"/>
</dbReference>
<evidence type="ECO:0000256" key="9">
    <source>
        <dbReference type="ARBA" id="ARBA00031586"/>
    </source>
</evidence>
<evidence type="ECO:0000256" key="11">
    <source>
        <dbReference type="SAM" id="Phobius"/>
    </source>
</evidence>
<evidence type="ECO:0000256" key="5">
    <source>
        <dbReference type="ARBA" id="ARBA00022967"/>
    </source>
</evidence>
<evidence type="ECO:0000256" key="8">
    <source>
        <dbReference type="ARBA" id="ARBA00023136"/>
    </source>
</evidence>
<evidence type="ECO:0000256" key="1">
    <source>
        <dbReference type="ARBA" id="ARBA00004141"/>
    </source>
</evidence>
<feature type="transmembrane region" description="Helical" evidence="11">
    <location>
        <begin position="55"/>
        <end position="79"/>
    </location>
</feature>
<keyword evidence="8 11" id="KW-0472">Membrane</keyword>
<keyword evidence="4 11" id="KW-0812">Transmembrane</keyword>
<evidence type="ECO:0000256" key="2">
    <source>
        <dbReference type="ARBA" id="ARBA00010519"/>
    </source>
</evidence>
<keyword evidence="12" id="KW-0496">Mitochondrion</keyword>
<sequence>MLYVTGWFMYMVGLGNLVMNYQHLLLVLMCLEFMYLGVLLNLIVLLGFNGNFVNVVLFMIMVVCEAGLGLSILVLSVYYSGNDSINTISILKC</sequence>
<evidence type="ECO:0000256" key="10">
    <source>
        <dbReference type="ARBA" id="ARBA00049551"/>
    </source>
</evidence>
<geneLocation type="mitochondrion" evidence="12"/>
<gene>
    <name evidence="12" type="primary">ND4L</name>
</gene>
<evidence type="ECO:0000256" key="7">
    <source>
        <dbReference type="ARBA" id="ARBA00023027"/>
    </source>
</evidence>
<dbReference type="GO" id="GO:0008137">
    <property type="term" value="F:NADH dehydrogenase (ubiquinone) activity"/>
    <property type="evidence" value="ECO:0007669"/>
    <property type="project" value="UniProtKB-EC"/>
</dbReference>
<dbReference type="EMBL" id="MT762370">
    <property type="protein sequence ID" value="QTW91646.1"/>
    <property type="molecule type" value="Genomic_DNA"/>
</dbReference>
<keyword evidence="7" id="KW-0520">NAD</keyword>
<evidence type="ECO:0000256" key="6">
    <source>
        <dbReference type="ARBA" id="ARBA00022989"/>
    </source>
</evidence>
<dbReference type="AlphaFoldDB" id="A0A8B0R7N7"/>
<evidence type="ECO:0000256" key="3">
    <source>
        <dbReference type="ARBA" id="ARBA00016612"/>
    </source>
</evidence>
<name>A0A8B0R7N7_9ACAR</name>
<dbReference type="InterPro" id="IPR039428">
    <property type="entry name" value="NUOK/Mnh_C1-like"/>
</dbReference>
<accession>A0A8B0R7N7</accession>
<comment type="similarity">
    <text evidence="2">Belongs to the complex I subunit 4L family.</text>
</comment>